<dbReference type="NCBIfam" id="NF002301">
    <property type="entry name" value="PRK01222.2-1"/>
    <property type="match status" value="1"/>
</dbReference>
<feature type="domain" description="N-(5'phosphoribosyl) anthranilate isomerase (PRAI)" evidence="10">
    <location>
        <begin position="6"/>
        <end position="204"/>
    </location>
</feature>
<evidence type="ECO:0000256" key="2">
    <source>
        <dbReference type="ARBA" id="ARBA00004664"/>
    </source>
</evidence>
<keyword evidence="6 9" id="KW-0822">Tryptophan biosynthesis</keyword>
<evidence type="ECO:0000313" key="11">
    <source>
        <dbReference type="EMBL" id="RXJ03954.1"/>
    </source>
</evidence>
<sequence length="210" mass="23789">MRPLLKYCGNHSLNDVIVTAKSRADYLGFVFAPSKRCVTAQQVSRWLKEVEVSQKIVGVFVNATLREIEEVMEEVSLDVIQCHGEEPPEFVTTLKEKYQKNVWKVIHHSKSGLQTMQAYRHKVDGFVIDSKVAGQRGGTGVQFDWQVIPEYQQEAKNQQVPCFIAGGINVSTITQLLEYNPIGIDLSSGIERDGRKSTTIKNNFEERLFL</sequence>
<comment type="similarity">
    <text evidence="9">Belongs to the TrpF family.</text>
</comment>
<evidence type="ECO:0000259" key="10">
    <source>
        <dbReference type="Pfam" id="PF00697"/>
    </source>
</evidence>
<evidence type="ECO:0000256" key="7">
    <source>
        <dbReference type="ARBA" id="ARBA00023141"/>
    </source>
</evidence>
<evidence type="ECO:0000313" key="12">
    <source>
        <dbReference type="Proteomes" id="UP000290649"/>
    </source>
</evidence>
<comment type="catalytic activity">
    <reaction evidence="1 9">
        <text>N-(5-phospho-beta-D-ribosyl)anthranilate = 1-(2-carboxyphenylamino)-1-deoxy-D-ribulose 5-phosphate</text>
        <dbReference type="Rhea" id="RHEA:21540"/>
        <dbReference type="ChEBI" id="CHEBI:18277"/>
        <dbReference type="ChEBI" id="CHEBI:58613"/>
        <dbReference type="EC" id="5.3.1.24"/>
    </reaction>
</comment>
<dbReference type="Gene3D" id="3.20.20.70">
    <property type="entry name" value="Aldolase class I"/>
    <property type="match status" value="1"/>
</dbReference>
<name>A0A4Q0VWE1_9BACI</name>
<comment type="caution">
    <text evidence="11">The sequence shown here is derived from an EMBL/GenBank/DDBJ whole genome shotgun (WGS) entry which is preliminary data.</text>
</comment>
<dbReference type="PANTHER" id="PTHR42894:SF1">
    <property type="entry name" value="N-(5'-PHOSPHORIBOSYL)ANTHRANILATE ISOMERASE"/>
    <property type="match status" value="1"/>
</dbReference>
<evidence type="ECO:0000256" key="6">
    <source>
        <dbReference type="ARBA" id="ARBA00022822"/>
    </source>
</evidence>
<dbReference type="OrthoDB" id="9786954at2"/>
<keyword evidence="7 9" id="KW-0057">Aromatic amino acid biosynthesis</keyword>
<proteinExistence type="inferred from homology"/>
<gene>
    <name evidence="9" type="primary">trpF</name>
    <name evidence="11" type="ORF">DS745_00760</name>
</gene>
<evidence type="ECO:0000256" key="5">
    <source>
        <dbReference type="ARBA" id="ARBA00022605"/>
    </source>
</evidence>
<dbReference type="CDD" id="cd00405">
    <property type="entry name" value="PRAI"/>
    <property type="match status" value="1"/>
</dbReference>
<accession>A0A4Q0VWE1</accession>
<evidence type="ECO:0000256" key="4">
    <source>
        <dbReference type="ARBA" id="ARBA00022272"/>
    </source>
</evidence>
<keyword evidence="12" id="KW-1185">Reference proteome</keyword>
<comment type="pathway">
    <text evidence="2 9">Amino-acid biosynthesis; L-tryptophan biosynthesis; L-tryptophan from chorismate: step 3/5.</text>
</comment>
<keyword evidence="5 9" id="KW-0028">Amino-acid biosynthesis</keyword>
<dbReference type="InterPro" id="IPR011060">
    <property type="entry name" value="RibuloseP-bd_barrel"/>
</dbReference>
<dbReference type="Pfam" id="PF00697">
    <property type="entry name" value="PRAI"/>
    <property type="match status" value="1"/>
</dbReference>
<dbReference type="UniPathway" id="UPA00035">
    <property type="reaction ID" value="UER00042"/>
</dbReference>
<evidence type="ECO:0000256" key="9">
    <source>
        <dbReference type="HAMAP-Rule" id="MF_00135"/>
    </source>
</evidence>
<organism evidence="11 12">
    <name type="scientific">Anaerobacillus alkaliphilus</name>
    <dbReference type="NCBI Taxonomy" id="1548597"/>
    <lineage>
        <taxon>Bacteria</taxon>
        <taxon>Bacillati</taxon>
        <taxon>Bacillota</taxon>
        <taxon>Bacilli</taxon>
        <taxon>Bacillales</taxon>
        <taxon>Bacillaceae</taxon>
        <taxon>Anaerobacillus</taxon>
    </lineage>
</organism>
<keyword evidence="8 9" id="KW-0413">Isomerase</keyword>
<dbReference type="GO" id="GO:0000162">
    <property type="term" value="P:L-tryptophan biosynthetic process"/>
    <property type="evidence" value="ECO:0007669"/>
    <property type="project" value="UniProtKB-UniRule"/>
</dbReference>
<dbReference type="RefSeq" id="WP_129076298.1">
    <property type="nucleotide sequence ID" value="NZ_QOUX01000001.1"/>
</dbReference>
<dbReference type="InterPro" id="IPR013785">
    <property type="entry name" value="Aldolase_TIM"/>
</dbReference>
<dbReference type="InterPro" id="IPR001240">
    <property type="entry name" value="PRAI_dom"/>
</dbReference>
<reference evidence="11 12" key="1">
    <citation type="journal article" date="2019" name="Int. J. Syst. Evol. Microbiol.">
        <title>Anaerobacillus alkaliphilus sp. nov., a novel alkaliphilic and moderately halophilic bacterium.</title>
        <authorList>
            <person name="Borsodi A.K."/>
            <person name="Aszalos J.M."/>
            <person name="Bihari P."/>
            <person name="Nagy I."/>
            <person name="Schumann P."/>
            <person name="Sproer C."/>
            <person name="Kovacs A.L."/>
            <person name="Boka K."/>
            <person name="Dobosy P."/>
            <person name="Ovari M."/>
            <person name="Szili-Kovacs T."/>
            <person name="Toth E."/>
        </authorList>
    </citation>
    <scope>NUCLEOTIDE SEQUENCE [LARGE SCALE GENOMIC DNA]</scope>
    <source>
        <strain evidence="11 12">B16-10</strain>
    </source>
</reference>
<evidence type="ECO:0000256" key="3">
    <source>
        <dbReference type="ARBA" id="ARBA00012572"/>
    </source>
</evidence>
<evidence type="ECO:0000256" key="1">
    <source>
        <dbReference type="ARBA" id="ARBA00001164"/>
    </source>
</evidence>
<dbReference type="EMBL" id="QOUX01000001">
    <property type="protein sequence ID" value="RXJ03954.1"/>
    <property type="molecule type" value="Genomic_DNA"/>
</dbReference>
<dbReference type="EC" id="5.3.1.24" evidence="3 9"/>
<dbReference type="HAMAP" id="MF_00135">
    <property type="entry name" value="PRAI"/>
    <property type="match status" value="1"/>
</dbReference>
<dbReference type="AlphaFoldDB" id="A0A4Q0VWE1"/>
<dbReference type="InterPro" id="IPR044643">
    <property type="entry name" value="TrpF_fam"/>
</dbReference>
<dbReference type="SUPFAM" id="SSF51366">
    <property type="entry name" value="Ribulose-phoshate binding barrel"/>
    <property type="match status" value="1"/>
</dbReference>
<dbReference type="GO" id="GO:0004640">
    <property type="term" value="F:phosphoribosylanthranilate isomerase activity"/>
    <property type="evidence" value="ECO:0007669"/>
    <property type="project" value="UniProtKB-UniRule"/>
</dbReference>
<evidence type="ECO:0000256" key="8">
    <source>
        <dbReference type="ARBA" id="ARBA00023235"/>
    </source>
</evidence>
<protein>
    <recommendedName>
        <fullName evidence="4 9">N-(5'-phosphoribosyl)anthranilate isomerase</fullName>
        <shortName evidence="9">PRAI</shortName>
        <ecNumber evidence="3 9">5.3.1.24</ecNumber>
    </recommendedName>
</protein>
<dbReference type="PANTHER" id="PTHR42894">
    <property type="entry name" value="N-(5'-PHOSPHORIBOSYL)ANTHRANILATE ISOMERASE"/>
    <property type="match status" value="1"/>
</dbReference>
<dbReference type="Proteomes" id="UP000290649">
    <property type="component" value="Unassembled WGS sequence"/>
</dbReference>